<sequence length="41" mass="4703">MLYCDAHFGINAAKYIKIIKNALNNFGAFFISCFIAFYFNS</sequence>
<reference evidence="2 3" key="1">
    <citation type="submission" date="2008-10" db="EMBL/GenBank/DDBJ databases">
        <title>Genome sequence of Bacillus cereus B4264.</title>
        <authorList>
            <person name="Dodson R.J."/>
            <person name="Durkin A.S."/>
            <person name="Rosovitz M.J."/>
            <person name="Rasko D.A."/>
            <person name="Hoffmaster A."/>
            <person name="Ravel J."/>
            <person name="Sutton G."/>
        </authorList>
    </citation>
    <scope>NUCLEOTIDE SEQUENCE [LARGE SCALE GENOMIC DNA]</scope>
    <source>
        <strain evidence="2 3">B4264</strain>
    </source>
</reference>
<dbReference type="HOGENOM" id="CLU_3265194_0_0_9"/>
<gene>
    <name evidence="2" type="ordered locus">BCB4264_A1162</name>
</gene>
<protein>
    <submittedName>
        <fullName evidence="2">Uncharacterized protein</fullName>
    </submittedName>
</protein>
<evidence type="ECO:0000313" key="2">
    <source>
        <dbReference type="EMBL" id="ACK63030.1"/>
    </source>
</evidence>
<name>B7HGL8_BACC4</name>
<dbReference type="KEGG" id="bcb:BCB4264_A1162"/>
<keyword evidence="1" id="KW-1133">Transmembrane helix</keyword>
<keyword evidence="1" id="KW-0812">Transmembrane</keyword>
<proteinExistence type="predicted"/>
<evidence type="ECO:0000256" key="1">
    <source>
        <dbReference type="SAM" id="Phobius"/>
    </source>
</evidence>
<evidence type="ECO:0000313" key="3">
    <source>
        <dbReference type="Proteomes" id="UP000007096"/>
    </source>
</evidence>
<keyword evidence="1" id="KW-0472">Membrane</keyword>
<accession>B7HGL8</accession>
<dbReference type="EMBL" id="CP001176">
    <property type="protein sequence ID" value="ACK63030.1"/>
    <property type="molecule type" value="Genomic_DNA"/>
</dbReference>
<dbReference type="AlphaFoldDB" id="B7HGL8"/>
<feature type="transmembrane region" description="Helical" evidence="1">
    <location>
        <begin position="22"/>
        <end position="39"/>
    </location>
</feature>
<dbReference type="Proteomes" id="UP000007096">
    <property type="component" value="Chromosome"/>
</dbReference>
<organism evidence="2 3">
    <name type="scientific">Bacillus cereus (strain B4264)</name>
    <dbReference type="NCBI Taxonomy" id="405532"/>
    <lineage>
        <taxon>Bacteria</taxon>
        <taxon>Bacillati</taxon>
        <taxon>Bacillota</taxon>
        <taxon>Bacilli</taxon>
        <taxon>Bacillales</taxon>
        <taxon>Bacillaceae</taxon>
        <taxon>Bacillus</taxon>
        <taxon>Bacillus cereus group</taxon>
    </lineage>
</organism>